<dbReference type="AlphaFoldDB" id="E5B6A0"/>
<gene>
    <name evidence="1" type="ORF">EAIL5_2100</name>
</gene>
<reference evidence="1" key="1">
    <citation type="journal article" date="2011" name="J. Bacteriol.">
        <title>Genome Sequence of an Erwinia amylovora Strain with Pathogenicity Restricted to Rubus Plants.</title>
        <authorList>
            <person name="Powney R."/>
            <person name="Smits T.H."/>
            <person name="Sawbridge T."/>
            <person name="Frey B."/>
            <person name="Blom J."/>
            <person name="Frey J.E."/>
            <person name="Plummer K.M."/>
            <person name="Beer S.V."/>
            <person name="Luck J."/>
            <person name="Duffy B."/>
            <person name="Rodoni B."/>
        </authorList>
    </citation>
    <scope>NUCLEOTIDE SEQUENCE</scope>
    <source>
        <strain evidence="1">ATCC BAA-2158</strain>
    </source>
</reference>
<protein>
    <submittedName>
        <fullName evidence="1">Uncharacterized protein</fullName>
    </submittedName>
</protein>
<dbReference type="EMBL" id="FR719191">
    <property type="protein sequence ID" value="CBX80920.1"/>
    <property type="molecule type" value="Genomic_DNA"/>
</dbReference>
<evidence type="ECO:0000313" key="1">
    <source>
        <dbReference type="EMBL" id="CBX80920.1"/>
    </source>
</evidence>
<proteinExistence type="predicted"/>
<name>E5B6A0_ERWAM</name>
<sequence>MSVSVGKVDTRLTDCQEKMMGQRYPRGHSAAGTSVIACPAVRQPACDFIADIVLN</sequence>
<accession>E5B6A0</accession>
<organism evidence="1">
    <name type="scientific">Erwinia amylovora ATCC BAA-2158</name>
    <dbReference type="NCBI Taxonomy" id="889211"/>
    <lineage>
        <taxon>Bacteria</taxon>
        <taxon>Pseudomonadati</taxon>
        <taxon>Pseudomonadota</taxon>
        <taxon>Gammaproteobacteria</taxon>
        <taxon>Enterobacterales</taxon>
        <taxon>Erwiniaceae</taxon>
        <taxon>Erwinia</taxon>
    </lineage>
</organism>